<dbReference type="PANTHER" id="PTHR34293:SF1">
    <property type="entry name" value="HTH-TYPE TRANSCRIPTIONAL REGULATOR TRMBL2"/>
    <property type="match status" value="1"/>
</dbReference>
<reference evidence="2 3" key="1">
    <citation type="submission" date="2018-05" db="EMBL/GenBank/DDBJ databases">
        <title>Complete Genome Sequences of Extremely Thermoacidophilic, Metal-Mobilizing Type-Strain Members of the Archaeal Family Sulfolobaceae: Acidianus brierleyi DSM-1651T, Acidianus sulfidivorans DSM-18786T, Metallosphaera hakonensis DSM-7519T, and Metallosphaera prunae DSM-10039T.</title>
        <authorList>
            <person name="Counts J.A."/>
            <person name="Kelly R.M."/>
        </authorList>
    </citation>
    <scope>NUCLEOTIDE SEQUENCE [LARGE SCALE GENOMIC DNA]</scope>
    <source>
        <strain evidence="2 3">DSM 1651</strain>
    </source>
</reference>
<dbReference type="Gene3D" id="1.10.10.10">
    <property type="entry name" value="Winged helix-like DNA-binding domain superfamily/Winged helix DNA-binding domain"/>
    <property type="match status" value="1"/>
</dbReference>
<organism evidence="2 3">
    <name type="scientific">Acidianus brierleyi</name>
    <dbReference type="NCBI Taxonomy" id="41673"/>
    <lineage>
        <taxon>Archaea</taxon>
        <taxon>Thermoproteota</taxon>
        <taxon>Thermoprotei</taxon>
        <taxon>Sulfolobales</taxon>
        <taxon>Sulfolobaceae</taxon>
        <taxon>Acidianus</taxon>
    </lineage>
</organism>
<evidence type="ECO:0000259" key="1">
    <source>
        <dbReference type="Pfam" id="PF01978"/>
    </source>
</evidence>
<dbReference type="Pfam" id="PF01978">
    <property type="entry name" value="TrmB"/>
    <property type="match status" value="1"/>
</dbReference>
<dbReference type="OrthoDB" id="30795at2157"/>
<dbReference type="InterPro" id="IPR002831">
    <property type="entry name" value="Tscrpt_reg_TrmB_N"/>
</dbReference>
<dbReference type="EMBL" id="CP029289">
    <property type="protein sequence ID" value="AWR95660.1"/>
    <property type="molecule type" value="Genomic_DNA"/>
</dbReference>
<name>A0A2U9II22_9CREN</name>
<dbReference type="PANTHER" id="PTHR34293">
    <property type="entry name" value="HTH-TYPE TRANSCRIPTIONAL REGULATOR TRMBL2"/>
    <property type="match status" value="1"/>
</dbReference>
<proteinExistence type="predicted"/>
<dbReference type="RefSeq" id="WP_110271538.1">
    <property type="nucleotide sequence ID" value="NZ_CP029289.2"/>
</dbReference>
<dbReference type="InterPro" id="IPR036390">
    <property type="entry name" value="WH_DNA-bd_sf"/>
</dbReference>
<dbReference type="GeneID" id="36833443"/>
<dbReference type="Proteomes" id="UP000248044">
    <property type="component" value="Chromosome"/>
</dbReference>
<evidence type="ECO:0000313" key="3">
    <source>
        <dbReference type="Proteomes" id="UP000248044"/>
    </source>
</evidence>
<dbReference type="InterPro" id="IPR051797">
    <property type="entry name" value="TrmB-like"/>
</dbReference>
<protein>
    <submittedName>
        <fullName evidence="2">TrmB family transcriptional regulator</fullName>
    </submittedName>
</protein>
<sequence length="232" mass="26924">MSSELRSNLEDIGLSLYESKVYLSLLQLCSATMRELSEKSEVPYQKIYEVTRSLENKGLIKIIEGKPKRVKIIDPSIALKTYKDKIMSRFDNSISKIISFWSKERKGDTERSLHVAGKRTIIKIIKEFMEKSRKVKIVYDKPPEWLVRMIKQYKGDLTFITSQNIDINAKIKLVKDIQSRFIIFDDSLLVTFNKNEEGDEIIIDSCRGCIIQASEHFDLLINSIIPKKEIQL</sequence>
<dbReference type="KEGG" id="abri:DFR85_14765"/>
<evidence type="ECO:0000313" key="2">
    <source>
        <dbReference type="EMBL" id="AWR95660.1"/>
    </source>
</evidence>
<gene>
    <name evidence="2" type="ORF">DFR85_14765</name>
</gene>
<dbReference type="AlphaFoldDB" id="A0A2U9II22"/>
<dbReference type="InterPro" id="IPR036388">
    <property type="entry name" value="WH-like_DNA-bd_sf"/>
</dbReference>
<feature type="domain" description="Transcription regulator TrmB N-terminal" evidence="1">
    <location>
        <begin position="9"/>
        <end position="75"/>
    </location>
</feature>
<accession>A0A2U9II22</accession>
<dbReference type="SUPFAM" id="SSF46785">
    <property type="entry name" value="Winged helix' DNA-binding domain"/>
    <property type="match status" value="1"/>
</dbReference>
<keyword evidence="3" id="KW-1185">Reference proteome</keyword>